<accession>A0A6M9Z607</accession>
<sequence length="72" mass="8250">MKSNELSPAELQTERNELSTKLHRLEAFLDSVVGHEVTKELADQLELLVQQRLVMMEYISILDNRIALLQGT</sequence>
<dbReference type="InterPro" id="IPR054052">
    <property type="entry name" value="Y16Q-like"/>
</dbReference>
<reference evidence="1 2" key="1">
    <citation type="submission" date="2020-05" db="EMBL/GenBank/DDBJ databases">
        <title>Biological and Genomic Analysis of Vibrio Phage vB_ValS_X1 Sheds Novel Insights into Evolution and Interaction of Vibrio-phage.</title>
        <authorList>
            <person name="Zhong W."/>
            <person name="Yang Y."/>
            <person name="Cai L."/>
            <person name="Xu J."/>
            <person name="Zhang R."/>
        </authorList>
    </citation>
    <scope>NUCLEOTIDE SEQUENCE [LARGE SCALE GENOMIC DNA]</scope>
</reference>
<evidence type="ECO:0000313" key="1">
    <source>
        <dbReference type="EMBL" id="QKN88411.1"/>
    </source>
</evidence>
<proteinExistence type="predicted"/>
<protein>
    <submittedName>
        <fullName evidence="1">Uncharacterized protein</fullName>
    </submittedName>
</protein>
<dbReference type="Proteomes" id="UP000509161">
    <property type="component" value="Segment"/>
</dbReference>
<gene>
    <name evidence="1" type="ORF">vBValSX1_18</name>
</gene>
<name>A0A6M9Z607_9CAUD</name>
<organism evidence="1 2">
    <name type="scientific">Vibrio phage vB_ValS_X1</name>
    <dbReference type="NCBI Taxonomy" id="2736341"/>
    <lineage>
        <taxon>Viruses</taxon>
        <taxon>Duplodnaviria</taxon>
        <taxon>Heunggongvirae</taxon>
        <taxon>Uroviricota</taxon>
        <taxon>Caudoviricetes</taxon>
        <taxon>Demerecviridae</taxon>
        <taxon>Pogseptimavirus</taxon>
        <taxon>Pogseptimavirus VspSw1</taxon>
    </lineage>
</organism>
<evidence type="ECO:0000313" key="2">
    <source>
        <dbReference type="Proteomes" id="UP000509161"/>
    </source>
</evidence>
<dbReference type="Pfam" id="PF21825">
    <property type="entry name" value="crAss001_48"/>
    <property type="match status" value="1"/>
</dbReference>
<dbReference type="EMBL" id="MT442039">
    <property type="protein sequence ID" value="QKN88411.1"/>
    <property type="molecule type" value="Genomic_DNA"/>
</dbReference>